<accession>A0AAD4JGT1</accession>
<feature type="compositionally biased region" description="Basic and acidic residues" evidence="1">
    <location>
        <begin position="162"/>
        <end position="171"/>
    </location>
</feature>
<evidence type="ECO:0000313" key="2">
    <source>
        <dbReference type="EMBL" id="KAH6833151.1"/>
    </source>
</evidence>
<feature type="region of interest" description="Disordered" evidence="1">
    <location>
        <begin position="29"/>
        <end position="126"/>
    </location>
</feature>
<feature type="region of interest" description="Disordered" evidence="1">
    <location>
        <begin position="159"/>
        <end position="203"/>
    </location>
</feature>
<gene>
    <name evidence="2" type="ORF">C2S53_005704</name>
</gene>
<protein>
    <submittedName>
        <fullName evidence="2">Uncharacterized protein</fullName>
    </submittedName>
</protein>
<feature type="compositionally biased region" description="Basic and acidic residues" evidence="1">
    <location>
        <begin position="101"/>
        <end position="113"/>
    </location>
</feature>
<name>A0AAD4JGT1_PERFH</name>
<feature type="compositionally biased region" description="Basic and acidic residues" evidence="1">
    <location>
        <begin position="44"/>
        <end position="61"/>
    </location>
</feature>
<comment type="caution">
    <text evidence="2">The sequence shown here is derived from an EMBL/GenBank/DDBJ whole genome shotgun (WGS) entry which is preliminary data.</text>
</comment>
<dbReference type="EMBL" id="SDAM02000059">
    <property type="protein sequence ID" value="KAH6833151.1"/>
    <property type="molecule type" value="Genomic_DNA"/>
</dbReference>
<proteinExistence type="predicted"/>
<organism evidence="2 3">
    <name type="scientific">Perilla frutescens var. hirtella</name>
    <name type="common">Perilla citriodora</name>
    <name type="synonym">Perilla setoyensis</name>
    <dbReference type="NCBI Taxonomy" id="608512"/>
    <lineage>
        <taxon>Eukaryota</taxon>
        <taxon>Viridiplantae</taxon>
        <taxon>Streptophyta</taxon>
        <taxon>Embryophyta</taxon>
        <taxon>Tracheophyta</taxon>
        <taxon>Spermatophyta</taxon>
        <taxon>Magnoliopsida</taxon>
        <taxon>eudicotyledons</taxon>
        <taxon>Gunneridae</taxon>
        <taxon>Pentapetalae</taxon>
        <taxon>asterids</taxon>
        <taxon>lamiids</taxon>
        <taxon>Lamiales</taxon>
        <taxon>Lamiaceae</taxon>
        <taxon>Nepetoideae</taxon>
        <taxon>Elsholtzieae</taxon>
        <taxon>Perilla</taxon>
    </lineage>
</organism>
<sequence>MASSEDKNFNRACFRGRSKAQMSVGKILDTISAAAPPPNCQPIRRQDEGLVGRDVEKRGLLDIDLNVAPPEDADSELTEAEGGGNGQETRPPPPPPPADVSEEKVGLSEERESNSNGIDEEVGVDVEMKAAKISVDSEAEMEEKNRRNRRWIGLLEIAENALSEKKEEETRNRKRRASQETELGAEPHTGPTTRAKISGQRRPSLVAEWNDEVVAAAAAAVVVRSTRGRAVAMPNKYRDSVLGAVAEFPRHNKNGKSATVLSTKRKSR</sequence>
<evidence type="ECO:0000256" key="1">
    <source>
        <dbReference type="SAM" id="MobiDB-lite"/>
    </source>
</evidence>
<dbReference type="Proteomes" id="UP001190926">
    <property type="component" value="Unassembled WGS sequence"/>
</dbReference>
<evidence type="ECO:0000313" key="3">
    <source>
        <dbReference type="Proteomes" id="UP001190926"/>
    </source>
</evidence>
<dbReference type="AlphaFoldDB" id="A0AAD4JGT1"/>
<reference evidence="2 3" key="1">
    <citation type="journal article" date="2021" name="Nat. Commun.">
        <title>Incipient diploidization of the medicinal plant Perilla within 10,000 years.</title>
        <authorList>
            <person name="Zhang Y."/>
            <person name="Shen Q."/>
            <person name="Leng L."/>
            <person name="Zhang D."/>
            <person name="Chen S."/>
            <person name="Shi Y."/>
            <person name="Ning Z."/>
            <person name="Chen S."/>
        </authorList>
    </citation>
    <scope>NUCLEOTIDE SEQUENCE [LARGE SCALE GENOMIC DNA]</scope>
    <source>
        <strain evidence="3">cv. PC099</strain>
    </source>
</reference>
<keyword evidence="3" id="KW-1185">Reference proteome</keyword>